<feature type="region of interest" description="Disordered" evidence="1">
    <location>
        <begin position="462"/>
        <end position="482"/>
    </location>
</feature>
<feature type="compositionally biased region" description="Basic and acidic residues" evidence="1">
    <location>
        <begin position="1"/>
        <end position="13"/>
    </location>
</feature>
<dbReference type="EMBL" id="JBBKZV010000024">
    <property type="protein sequence ID" value="MEJ8825619.1"/>
    <property type="molecule type" value="Genomic_DNA"/>
</dbReference>
<reference evidence="2 3" key="1">
    <citation type="submission" date="2024-03" db="EMBL/GenBank/DDBJ databases">
        <title>Novel species of the genus Variovorax.</title>
        <authorList>
            <person name="Liu Q."/>
            <person name="Xin Y.-H."/>
        </authorList>
    </citation>
    <scope>NUCLEOTIDE SEQUENCE [LARGE SCALE GENOMIC DNA]</scope>
    <source>
        <strain evidence="2 3">KACC 18501</strain>
    </source>
</reference>
<dbReference type="RefSeq" id="WP_340366648.1">
    <property type="nucleotide sequence ID" value="NZ_JBBKZV010000024.1"/>
</dbReference>
<evidence type="ECO:0000256" key="1">
    <source>
        <dbReference type="SAM" id="MobiDB-lite"/>
    </source>
</evidence>
<evidence type="ECO:0000313" key="2">
    <source>
        <dbReference type="EMBL" id="MEJ8825619.1"/>
    </source>
</evidence>
<dbReference type="Proteomes" id="UP001363010">
    <property type="component" value="Unassembled WGS sequence"/>
</dbReference>
<proteinExistence type="predicted"/>
<comment type="caution">
    <text evidence="2">The sequence shown here is derived from an EMBL/GenBank/DDBJ whole genome shotgun (WGS) entry which is preliminary data.</text>
</comment>
<keyword evidence="3" id="KW-1185">Reference proteome</keyword>
<protein>
    <submittedName>
        <fullName evidence="2">Uncharacterized protein</fullName>
    </submittedName>
</protein>
<feature type="compositionally biased region" description="Polar residues" evidence="1">
    <location>
        <begin position="466"/>
        <end position="479"/>
    </location>
</feature>
<name>A0ABU8W7X5_9BURK</name>
<sequence length="616" mass="63858">MADKSAPWEDFKTSDAAPWEDFAEERGGSTNANPYRIEVRGTSADEDKPSFGGDIDSAVGAVSAQNLGPHSEKSLRDTLVDAAGRIGQGFAGGANLLGEKLTDIGNRVLPTDSPMVAENTESVKREADAYRQQRPSLGLPGALGEMGPELLLTGGPIASAGKSMLPLSTRLIGKRAAPLVSDVTANAGYSAAKSAAEGNGITDIMKDAAMGAGGAAAGRAVGNVTGRALGGITADAAQLMKAGITPTYGQAFGNDGIVAAAERALSKFPLAGAAVDRAKGRAIRQYSEAEIDQALKNTGIPHEGSGYKAVKQINDTIHAGYEDVKANTFLAPQDANQAVVRAAQAIKDIPLLTDAQQGSVVSYYQQKIVPELQKAQRAGTAIDGETAQKINVELGNLARSHANSSNPADHPLGQAFYTLQSSLRSALKSNDPAVLQQLQVLNGAYQRMLPINLATERATATKGGFTPNQFRSAATQSKVPSYDPRLNLNDAARETLNGPATGLSSSLSRNLGVPGVAGGLSFGAHQLGIPAEAIAAANAAVVLGGTGVAHALYSEPGIRLMLGAMNLIPSTAKWVFAQTPQRQQEFVLRMMAEHPDGMKKIAAQVGRALATQGENP</sequence>
<gene>
    <name evidence="2" type="ORF">WKW80_26930</name>
</gene>
<organism evidence="2 3">
    <name type="scientific">Variovorax humicola</name>
    <dbReference type="NCBI Taxonomy" id="1769758"/>
    <lineage>
        <taxon>Bacteria</taxon>
        <taxon>Pseudomonadati</taxon>
        <taxon>Pseudomonadota</taxon>
        <taxon>Betaproteobacteria</taxon>
        <taxon>Burkholderiales</taxon>
        <taxon>Comamonadaceae</taxon>
        <taxon>Variovorax</taxon>
    </lineage>
</organism>
<accession>A0ABU8W7X5</accession>
<evidence type="ECO:0000313" key="3">
    <source>
        <dbReference type="Proteomes" id="UP001363010"/>
    </source>
</evidence>
<feature type="region of interest" description="Disordered" evidence="1">
    <location>
        <begin position="1"/>
        <end position="35"/>
    </location>
</feature>